<sequence length="69" mass="7676">MQILARFSDEEGLEKAWFNDATHYCAVFDDSTVWAELPPDAGALVFIYGGSDQKVDRLAQQLRGLLAVD</sequence>
<organism evidence="1 2">
    <name type="scientific">Burkholderia stabilis</name>
    <dbReference type="NCBI Taxonomy" id="95485"/>
    <lineage>
        <taxon>Bacteria</taxon>
        <taxon>Pseudomonadati</taxon>
        <taxon>Pseudomonadota</taxon>
        <taxon>Betaproteobacteria</taxon>
        <taxon>Burkholderiales</taxon>
        <taxon>Burkholderiaceae</taxon>
        <taxon>Burkholderia</taxon>
        <taxon>Burkholderia cepacia complex</taxon>
    </lineage>
</organism>
<name>A0A4Q2ACQ1_9BURK</name>
<dbReference type="AlphaFoldDB" id="A0A4Q2ACQ1"/>
<reference evidence="1 2" key="1">
    <citation type="submission" date="2018-08" db="EMBL/GenBank/DDBJ databases">
        <title>Mountain-cultivated ginseng endophyte, Burkholderia stabilis and its activity against ginseng root rot disease.</title>
        <authorList>
            <person name="Tapan Kumar M."/>
            <person name="Bae H."/>
            <person name="Shanmugam G."/>
            <person name="Jeon J."/>
        </authorList>
    </citation>
    <scope>NUCLEOTIDE SEQUENCE [LARGE SCALE GENOMIC DNA]</scope>
    <source>
        <strain evidence="1 2">EB159</strain>
    </source>
</reference>
<dbReference type="Proteomes" id="UP000289650">
    <property type="component" value="Unassembled WGS sequence"/>
</dbReference>
<proteinExistence type="predicted"/>
<evidence type="ECO:0000313" key="1">
    <source>
        <dbReference type="EMBL" id="RXV67259.1"/>
    </source>
</evidence>
<dbReference type="EMBL" id="QWEX01000002">
    <property type="protein sequence ID" value="RXV67259.1"/>
    <property type="molecule type" value="Genomic_DNA"/>
</dbReference>
<gene>
    <name evidence="1" type="ORF">D1006_18375</name>
</gene>
<comment type="caution">
    <text evidence="1">The sequence shown here is derived from an EMBL/GenBank/DDBJ whole genome shotgun (WGS) entry which is preliminary data.</text>
</comment>
<protein>
    <submittedName>
        <fullName evidence="1">Uncharacterized protein</fullName>
    </submittedName>
</protein>
<evidence type="ECO:0000313" key="2">
    <source>
        <dbReference type="Proteomes" id="UP000289650"/>
    </source>
</evidence>
<accession>A0A4Q2ACQ1</accession>